<dbReference type="GO" id="GO:0097542">
    <property type="term" value="C:ciliary tip"/>
    <property type="evidence" value="ECO:0000318"/>
    <property type="project" value="GO_Central"/>
</dbReference>
<dbReference type="VEuPathDB" id="TrichDB:TVAG_122940"/>
<proteinExistence type="predicted"/>
<feature type="compositionally biased region" description="Polar residues" evidence="2">
    <location>
        <begin position="257"/>
        <end position="271"/>
    </location>
</feature>
<name>A2DN51_TRIV3</name>
<evidence type="ECO:0000313" key="4">
    <source>
        <dbReference type="Proteomes" id="UP000001542"/>
    </source>
</evidence>
<keyword evidence="1" id="KW-0175">Coiled coil</keyword>
<reference evidence="3" key="2">
    <citation type="journal article" date="2007" name="Science">
        <title>Draft genome sequence of the sexually transmitted pathogen Trichomonas vaginalis.</title>
        <authorList>
            <person name="Carlton J.M."/>
            <person name="Hirt R.P."/>
            <person name="Silva J.C."/>
            <person name="Delcher A.L."/>
            <person name="Schatz M."/>
            <person name="Zhao Q."/>
            <person name="Wortman J.R."/>
            <person name="Bidwell S.L."/>
            <person name="Alsmark U.C.M."/>
            <person name="Besteiro S."/>
            <person name="Sicheritz-Ponten T."/>
            <person name="Noel C.J."/>
            <person name="Dacks J.B."/>
            <person name="Foster P.G."/>
            <person name="Simillion C."/>
            <person name="Van de Peer Y."/>
            <person name="Miranda-Saavedra D."/>
            <person name="Barton G.J."/>
            <person name="Westrop G.D."/>
            <person name="Mueller S."/>
            <person name="Dessi D."/>
            <person name="Fiori P.L."/>
            <person name="Ren Q."/>
            <person name="Paulsen I."/>
            <person name="Zhang H."/>
            <person name="Bastida-Corcuera F.D."/>
            <person name="Simoes-Barbosa A."/>
            <person name="Brown M.T."/>
            <person name="Hayes R.D."/>
            <person name="Mukherjee M."/>
            <person name="Okumura C.Y."/>
            <person name="Schneider R."/>
            <person name="Smith A.J."/>
            <person name="Vanacova S."/>
            <person name="Villalvazo M."/>
            <person name="Haas B.J."/>
            <person name="Pertea M."/>
            <person name="Feldblyum T.V."/>
            <person name="Utterback T.R."/>
            <person name="Shu C.L."/>
            <person name="Osoegawa K."/>
            <person name="de Jong P.J."/>
            <person name="Hrdy I."/>
            <person name="Horvathova L."/>
            <person name="Zubacova Z."/>
            <person name="Dolezal P."/>
            <person name="Malik S.B."/>
            <person name="Logsdon J.M. Jr."/>
            <person name="Henze K."/>
            <person name="Gupta A."/>
            <person name="Wang C.C."/>
            <person name="Dunne R.L."/>
            <person name="Upcroft J.A."/>
            <person name="Upcroft P."/>
            <person name="White O."/>
            <person name="Salzberg S.L."/>
            <person name="Tang P."/>
            <person name="Chiu C.-H."/>
            <person name="Lee Y.-S."/>
            <person name="Embley T.M."/>
            <person name="Coombs G.H."/>
            <person name="Mottram J.C."/>
            <person name="Tachezy J."/>
            <person name="Fraser-Liggett C.M."/>
            <person name="Johnson P.J."/>
        </authorList>
    </citation>
    <scope>NUCLEOTIDE SEQUENCE [LARGE SCALE GENOMIC DNA]</scope>
    <source>
        <strain evidence="3">G3</strain>
    </source>
</reference>
<dbReference type="GO" id="GO:0036158">
    <property type="term" value="P:outer dynein arm assembly"/>
    <property type="evidence" value="ECO:0000318"/>
    <property type="project" value="GO_Central"/>
</dbReference>
<dbReference type="KEGG" id="tva:5463734"/>
<dbReference type="VEuPathDB" id="TrichDB:TVAGG3_1011410"/>
<feature type="coiled-coil region" evidence="1">
    <location>
        <begin position="311"/>
        <end position="383"/>
    </location>
</feature>
<sequence length="525" mass="60862">MQKQEEEKQIAESFEAELASIKEKGKDLKGTERDFYTSIVQRLENNDQVLQDLRKEHTQLREELSRLTKEKRQRTRDPDLAQDIKRTTHSVNLLKKQIDKFKHQKQQAINRQTELQVQYQNLTGGEGPKDTTSERLVSLKNKLDNAEIKNQETLHLMKVYDAIVYQLQRQKMRWNSIIEAEKKEIEQKKRDLADLELIARDSVHSKNAAEMEYSRLQAKYAAKREKRNQQIQAKTAQVQQHMHVPISEDSGNDSRPKGNQSLNSQPSAVRNRNNRAQREKKDEKFRAVSSKYDQVREYFGTNDPDEIKKFFDDRKQNAETLKKQIEDLKAANAELEKQVAQRKSAIDEAEYSSHKGVGANRLLNEAKKMLLKSKEDLAESEKEMFSQQNFKENVESGIYHLADEMQLVQKEPLKVNNTGERLDWIIQTITKIKGSLEDEDFVFMTICNAQVVAQKIQAENNLDIRETESSKRQPKARPGEMLRGRQQKADKGEFVSRVMDRNAIKALAQRTAQAKAEAAAKARKQ</sequence>
<accession>A2DN51</accession>
<reference evidence="3" key="1">
    <citation type="submission" date="2006-10" db="EMBL/GenBank/DDBJ databases">
        <authorList>
            <person name="Amadeo P."/>
            <person name="Zhao Q."/>
            <person name="Wortman J."/>
            <person name="Fraser-Liggett C."/>
            <person name="Carlton J."/>
        </authorList>
    </citation>
    <scope>NUCLEOTIDE SEQUENCE</scope>
    <source>
        <strain evidence="3">G3</strain>
    </source>
</reference>
<evidence type="ECO:0000313" key="3">
    <source>
        <dbReference type="EMBL" id="EAY18228.1"/>
    </source>
</evidence>
<feature type="region of interest" description="Disordered" evidence="2">
    <location>
        <begin position="463"/>
        <end position="495"/>
    </location>
</feature>
<dbReference type="OrthoDB" id="10255247at2759"/>
<dbReference type="AlphaFoldDB" id="A2DN51"/>
<evidence type="ECO:0000256" key="2">
    <source>
        <dbReference type="SAM" id="MobiDB-lite"/>
    </source>
</evidence>
<feature type="region of interest" description="Disordered" evidence="2">
    <location>
        <begin position="224"/>
        <end position="288"/>
    </location>
</feature>
<dbReference type="InParanoid" id="A2DN51"/>
<dbReference type="SMR" id="A2DN51"/>
<gene>
    <name evidence="3" type="ORF">TVAG_122940</name>
</gene>
<dbReference type="EMBL" id="DS113221">
    <property type="protein sequence ID" value="EAY18228.1"/>
    <property type="molecule type" value="Genomic_DNA"/>
</dbReference>
<keyword evidence="4" id="KW-1185">Reference proteome</keyword>
<organism evidence="3 4">
    <name type="scientific">Trichomonas vaginalis (strain ATCC PRA-98 / G3)</name>
    <dbReference type="NCBI Taxonomy" id="412133"/>
    <lineage>
        <taxon>Eukaryota</taxon>
        <taxon>Metamonada</taxon>
        <taxon>Parabasalia</taxon>
        <taxon>Trichomonadida</taxon>
        <taxon>Trichomonadidae</taxon>
        <taxon>Trichomonas</taxon>
    </lineage>
</organism>
<dbReference type="Proteomes" id="UP000001542">
    <property type="component" value="Unassembled WGS sequence"/>
</dbReference>
<dbReference type="GO" id="GO:0003341">
    <property type="term" value="P:cilium movement"/>
    <property type="evidence" value="ECO:0000318"/>
    <property type="project" value="GO_Central"/>
</dbReference>
<evidence type="ECO:0000256" key="1">
    <source>
        <dbReference type="SAM" id="Coils"/>
    </source>
</evidence>
<feature type="compositionally biased region" description="Low complexity" evidence="2">
    <location>
        <begin position="229"/>
        <end position="240"/>
    </location>
</feature>
<dbReference type="GO" id="GO:0035253">
    <property type="term" value="C:ciliary rootlet"/>
    <property type="evidence" value="ECO:0000318"/>
    <property type="project" value="GO_Central"/>
</dbReference>
<dbReference type="PANTHER" id="PTHR46518:SF1">
    <property type="entry name" value="OUTER DYNEIN ARM-DOCKING COMPLEX SUBUNIT 3"/>
    <property type="match status" value="1"/>
</dbReference>
<feature type="region of interest" description="Disordered" evidence="2">
    <location>
        <begin position="64"/>
        <end position="83"/>
    </location>
</feature>
<dbReference type="PANTHER" id="PTHR46518">
    <property type="entry name" value="COILED-COIL DOMAIN-CONTAINING PROTEIN 151"/>
    <property type="match status" value="1"/>
</dbReference>
<dbReference type="RefSeq" id="XP_001579214.1">
    <property type="nucleotide sequence ID" value="XM_001579164.1"/>
</dbReference>
<feature type="compositionally biased region" description="Basic and acidic residues" evidence="2">
    <location>
        <begin position="276"/>
        <end position="286"/>
    </location>
</feature>
<dbReference type="InterPro" id="IPR033192">
    <property type="entry name" value="ODAD3"/>
</dbReference>
<protein>
    <submittedName>
        <fullName evidence="3">Uncharacterized protein</fullName>
    </submittedName>
</protein>
<dbReference type="GO" id="GO:0036064">
    <property type="term" value="C:ciliary basal body"/>
    <property type="evidence" value="ECO:0000318"/>
    <property type="project" value="GO_Central"/>
</dbReference>